<feature type="domain" description="Selenoprotein F/M" evidence="8">
    <location>
        <begin position="71"/>
        <end position="142"/>
    </location>
</feature>
<dbReference type="InterPro" id="IPR014912">
    <property type="entry name" value="Sep15_SelM_dom"/>
</dbReference>
<keyword evidence="10" id="KW-1185">Reference proteome</keyword>
<dbReference type="GO" id="GO:0016491">
    <property type="term" value="F:oxidoreductase activity"/>
    <property type="evidence" value="ECO:0007669"/>
    <property type="project" value="TreeGrafter"/>
</dbReference>
<comment type="similarity">
    <text evidence="2">Belongs to the selenoprotein M/F family.</text>
</comment>
<dbReference type="SUPFAM" id="SSF52833">
    <property type="entry name" value="Thioredoxin-like"/>
    <property type="match status" value="1"/>
</dbReference>
<dbReference type="InterPro" id="IPR038219">
    <property type="entry name" value="Sep15/SelM_sf"/>
</dbReference>
<dbReference type="OrthoDB" id="1910009at2759"/>
<evidence type="ECO:0000259" key="8">
    <source>
        <dbReference type="Pfam" id="PF08806"/>
    </source>
</evidence>
<dbReference type="Gene3D" id="3.40.30.50">
    <property type="entry name" value="Sep15/SelM thioredoxin-like domain, active-site redox motif"/>
    <property type="match status" value="1"/>
</dbReference>
<feature type="signal peptide" evidence="7">
    <location>
        <begin position="1"/>
        <end position="20"/>
    </location>
</feature>
<dbReference type="STRING" id="1157962.A0A250WQC0"/>
<accession>A0A250WQC0</accession>
<evidence type="ECO:0000256" key="1">
    <source>
        <dbReference type="ARBA" id="ARBA00004319"/>
    </source>
</evidence>
<dbReference type="EMBL" id="BEGY01000001">
    <property type="protein sequence ID" value="GAX72862.1"/>
    <property type="molecule type" value="Genomic_DNA"/>
</dbReference>
<comment type="subcellular location">
    <subcellularLocation>
        <location evidence="1">Endoplasmic reticulum lumen</location>
    </subcellularLocation>
</comment>
<protein>
    <recommendedName>
        <fullName evidence="6">Selenoprotein F</fullName>
    </recommendedName>
</protein>
<keyword evidence="3 7" id="KW-0732">Signal</keyword>
<dbReference type="PANTHER" id="PTHR13077">
    <property type="entry name" value="SELENOPROTEIN F"/>
    <property type="match status" value="1"/>
</dbReference>
<dbReference type="InterPro" id="IPR039992">
    <property type="entry name" value="Sep15_SelM"/>
</dbReference>
<dbReference type="PANTHER" id="PTHR13077:SF6">
    <property type="entry name" value="SELENOPROTEIN F"/>
    <property type="match status" value="1"/>
</dbReference>
<name>A0A250WQC0_9CHLO</name>
<sequence length="148" mass="16907">MKGSFFFIFCIGSFLSLTLSEPSLECKQWGFSDPACSDCDSLATFIADEEELVDQCRQCCLRDKTVTYTQATLQVCPSRVHLWPEIDRFIDKTAQKYKGVLKVKWLPNSIPTLKLKHEGGTETLRVDGWISPQLEQFLNERVMMKVSS</sequence>
<evidence type="ECO:0000256" key="7">
    <source>
        <dbReference type="SAM" id="SignalP"/>
    </source>
</evidence>
<dbReference type="InterPro" id="IPR036249">
    <property type="entry name" value="Thioredoxin-like_sf"/>
</dbReference>
<evidence type="ECO:0000256" key="3">
    <source>
        <dbReference type="ARBA" id="ARBA00022729"/>
    </source>
</evidence>
<evidence type="ECO:0000256" key="2">
    <source>
        <dbReference type="ARBA" id="ARBA00005742"/>
    </source>
</evidence>
<organism evidence="9 10">
    <name type="scientific">Chlamydomonas eustigma</name>
    <dbReference type="NCBI Taxonomy" id="1157962"/>
    <lineage>
        <taxon>Eukaryota</taxon>
        <taxon>Viridiplantae</taxon>
        <taxon>Chlorophyta</taxon>
        <taxon>core chlorophytes</taxon>
        <taxon>Chlorophyceae</taxon>
        <taxon>CS clade</taxon>
        <taxon>Chlamydomonadales</taxon>
        <taxon>Chlamydomonadaceae</taxon>
        <taxon>Chlamydomonas</taxon>
    </lineage>
</organism>
<comment type="caution">
    <text evidence="9">The sequence shown here is derived from an EMBL/GenBank/DDBJ whole genome shotgun (WGS) entry which is preliminary data.</text>
</comment>
<keyword evidence="5" id="KW-0712">Selenocysteine</keyword>
<evidence type="ECO:0000256" key="4">
    <source>
        <dbReference type="ARBA" id="ARBA00022824"/>
    </source>
</evidence>
<evidence type="ECO:0000256" key="6">
    <source>
        <dbReference type="ARBA" id="ARBA00040775"/>
    </source>
</evidence>
<gene>
    <name evidence="9" type="ORF">CEUSTIGMA_g317.t1</name>
</gene>
<dbReference type="GO" id="GO:0005788">
    <property type="term" value="C:endoplasmic reticulum lumen"/>
    <property type="evidence" value="ECO:0007669"/>
    <property type="project" value="UniProtKB-SubCell"/>
</dbReference>
<keyword evidence="4" id="KW-0256">Endoplasmic reticulum</keyword>
<evidence type="ECO:0000313" key="9">
    <source>
        <dbReference type="EMBL" id="GAX72862.1"/>
    </source>
</evidence>
<feature type="chain" id="PRO_5013032844" description="Selenoprotein F" evidence="7">
    <location>
        <begin position="21"/>
        <end position="148"/>
    </location>
</feature>
<evidence type="ECO:0000256" key="5">
    <source>
        <dbReference type="ARBA" id="ARBA00022933"/>
    </source>
</evidence>
<evidence type="ECO:0000313" key="10">
    <source>
        <dbReference type="Proteomes" id="UP000232323"/>
    </source>
</evidence>
<proteinExistence type="inferred from homology"/>
<dbReference type="Pfam" id="PF08806">
    <property type="entry name" value="Sep15_SelM"/>
    <property type="match status" value="1"/>
</dbReference>
<dbReference type="AlphaFoldDB" id="A0A250WQC0"/>
<reference evidence="9 10" key="1">
    <citation type="submission" date="2017-08" db="EMBL/GenBank/DDBJ databases">
        <title>Acidophilic green algal genome provides insights into adaptation to an acidic environment.</title>
        <authorList>
            <person name="Hirooka S."/>
            <person name="Hirose Y."/>
            <person name="Kanesaki Y."/>
            <person name="Higuchi S."/>
            <person name="Fujiwara T."/>
            <person name="Onuma R."/>
            <person name="Era A."/>
            <person name="Ohbayashi R."/>
            <person name="Uzuka A."/>
            <person name="Nozaki H."/>
            <person name="Yoshikawa H."/>
            <person name="Miyagishima S.Y."/>
        </authorList>
    </citation>
    <scope>NUCLEOTIDE SEQUENCE [LARGE SCALE GENOMIC DNA]</scope>
    <source>
        <strain evidence="9 10">NIES-2499</strain>
    </source>
</reference>
<dbReference type="Proteomes" id="UP000232323">
    <property type="component" value="Unassembled WGS sequence"/>
</dbReference>